<protein>
    <submittedName>
        <fullName evidence="2">Uncharacterized protein</fullName>
    </submittedName>
</protein>
<dbReference type="Proteomes" id="UP000275267">
    <property type="component" value="Unassembled WGS sequence"/>
</dbReference>
<sequence>MVDLIRSDAVEEVAVAVEIWIQPEAPKLAGPWLQNLQFVYLRRIHEECDLDWTLFFLQAEPLLKKMIVEVWDHTSCGHEEDEPQGVHRAMSTSLSKEK</sequence>
<dbReference type="OrthoDB" id="675439at2759"/>
<evidence type="ECO:0000313" key="2">
    <source>
        <dbReference type="EMBL" id="RLM64274.1"/>
    </source>
</evidence>
<reference evidence="3" key="1">
    <citation type="journal article" date="2019" name="Nat. Commun.">
        <title>The genome of broomcorn millet.</title>
        <authorList>
            <person name="Zou C."/>
            <person name="Miki D."/>
            <person name="Li D."/>
            <person name="Tang Q."/>
            <person name="Xiao L."/>
            <person name="Rajput S."/>
            <person name="Deng P."/>
            <person name="Jia W."/>
            <person name="Huang R."/>
            <person name="Zhang M."/>
            <person name="Sun Y."/>
            <person name="Hu J."/>
            <person name="Fu X."/>
            <person name="Schnable P.S."/>
            <person name="Li F."/>
            <person name="Zhang H."/>
            <person name="Feng B."/>
            <person name="Zhu X."/>
            <person name="Liu R."/>
            <person name="Schnable J.C."/>
            <person name="Zhu J.-K."/>
            <person name="Zhang H."/>
        </authorList>
    </citation>
    <scope>NUCLEOTIDE SEQUENCE [LARGE SCALE GENOMIC DNA]</scope>
</reference>
<evidence type="ECO:0000256" key="1">
    <source>
        <dbReference type="SAM" id="MobiDB-lite"/>
    </source>
</evidence>
<dbReference type="AlphaFoldDB" id="A0A3L6PSQ0"/>
<keyword evidence="3" id="KW-1185">Reference proteome</keyword>
<dbReference type="STRING" id="4540.A0A3L6PSQ0"/>
<organism evidence="2 3">
    <name type="scientific">Panicum miliaceum</name>
    <name type="common">Proso millet</name>
    <name type="synonym">Broomcorn millet</name>
    <dbReference type="NCBI Taxonomy" id="4540"/>
    <lineage>
        <taxon>Eukaryota</taxon>
        <taxon>Viridiplantae</taxon>
        <taxon>Streptophyta</taxon>
        <taxon>Embryophyta</taxon>
        <taxon>Tracheophyta</taxon>
        <taxon>Spermatophyta</taxon>
        <taxon>Magnoliopsida</taxon>
        <taxon>Liliopsida</taxon>
        <taxon>Poales</taxon>
        <taxon>Poaceae</taxon>
        <taxon>PACMAD clade</taxon>
        <taxon>Panicoideae</taxon>
        <taxon>Panicodae</taxon>
        <taxon>Paniceae</taxon>
        <taxon>Panicinae</taxon>
        <taxon>Panicum</taxon>
        <taxon>Panicum sect. Panicum</taxon>
    </lineage>
</organism>
<dbReference type="EMBL" id="PQIB02000015">
    <property type="protein sequence ID" value="RLM64274.1"/>
    <property type="molecule type" value="Genomic_DNA"/>
</dbReference>
<dbReference type="InterPro" id="IPR044997">
    <property type="entry name" value="F-box_plant"/>
</dbReference>
<name>A0A3L6PSQ0_PANMI</name>
<comment type="caution">
    <text evidence="2">The sequence shown here is derived from an EMBL/GenBank/DDBJ whole genome shotgun (WGS) entry which is preliminary data.</text>
</comment>
<accession>A0A3L6PSQ0</accession>
<gene>
    <name evidence="2" type="ORF">C2845_PM16G12800</name>
</gene>
<evidence type="ECO:0000313" key="3">
    <source>
        <dbReference type="Proteomes" id="UP000275267"/>
    </source>
</evidence>
<dbReference type="PANTHER" id="PTHR32153">
    <property type="entry name" value="OJ000223_09.16 PROTEIN"/>
    <property type="match status" value="1"/>
</dbReference>
<feature type="region of interest" description="Disordered" evidence="1">
    <location>
        <begin position="76"/>
        <end position="98"/>
    </location>
</feature>
<proteinExistence type="predicted"/>